<accession>A0A1H0ZYN7</accession>
<name>A0A1H0ZYN7_9MICO</name>
<dbReference type="Proteomes" id="UP000182690">
    <property type="component" value="Unassembled WGS sequence"/>
</dbReference>
<evidence type="ECO:0000313" key="2">
    <source>
        <dbReference type="EMBL" id="SDQ32502.1"/>
    </source>
</evidence>
<protein>
    <submittedName>
        <fullName evidence="2">Uncharacterized protein</fullName>
    </submittedName>
</protein>
<sequence>MSSPTEKSSITSPQIVRPRLAFESEFGQYRNWWARDPRLTGNPLSILLYLLSHDPRRMPTQTQARDDLQLGAAAWQSGKRKLLEAGFLIEVRDRYPRGYVDAAGRPRGGQRRFRLFMQDPDPDYVADAAEALIELEEPYEEYLAAAENNQYGLSALAGRTPGQPDSGFSALASSPSADNPHTVENPQSFKEEKTKTDWLVGSQDFNEPTNLPTREAGIDAELEALAPGCGLTLAAIEREVSGRVDLEGVDVVQAARDTLLRASSRVNKPASYIAAVIVRHPEKWPIGGDAPVPFDPAPAREASFSESSVAACLRGEHWWGSERLPEIDRSHCVECAEPRRNVDPVFAELEREMLSIGGAD</sequence>
<reference evidence="2 3" key="1">
    <citation type="submission" date="2016-10" db="EMBL/GenBank/DDBJ databases">
        <authorList>
            <person name="de Groot N.N."/>
        </authorList>
    </citation>
    <scope>NUCLEOTIDE SEQUENCE [LARGE SCALE GENOMIC DNA]</scope>
    <source>
        <strain evidence="2 3">DSM 22788</strain>
    </source>
</reference>
<evidence type="ECO:0000256" key="1">
    <source>
        <dbReference type="SAM" id="MobiDB-lite"/>
    </source>
</evidence>
<dbReference type="STRING" id="1079994.SAMN04488565_2181"/>
<feature type="compositionally biased region" description="Polar residues" evidence="1">
    <location>
        <begin position="171"/>
        <end position="188"/>
    </location>
</feature>
<evidence type="ECO:0000313" key="3">
    <source>
        <dbReference type="Proteomes" id="UP000182690"/>
    </source>
</evidence>
<organism evidence="2 3">
    <name type="scientific">Leucobacter chromiiresistens</name>
    <dbReference type="NCBI Taxonomy" id="1079994"/>
    <lineage>
        <taxon>Bacteria</taxon>
        <taxon>Bacillati</taxon>
        <taxon>Actinomycetota</taxon>
        <taxon>Actinomycetes</taxon>
        <taxon>Micrococcales</taxon>
        <taxon>Microbacteriaceae</taxon>
        <taxon>Leucobacter</taxon>
    </lineage>
</organism>
<dbReference type="EMBL" id="FNKB01000001">
    <property type="protein sequence ID" value="SDQ32502.1"/>
    <property type="molecule type" value="Genomic_DNA"/>
</dbReference>
<gene>
    <name evidence="2" type="ORF">SAMN04488565_2181</name>
</gene>
<proteinExistence type="predicted"/>
<feature type="region of interest" description="Disordered" evidence="1">
    <location>
        <begin position="155"/>
        <end position="194"/>
    </location>
</feature>
<dbReference type="AlphaFoldDB" id="A0A1H0ZYN7"/>